<evidence type="ECO:0008006" key="5">
    <source>
        <dbReference type="Google" id="ProtNLM"/>
    </source>
</evidence>
<accession>A0AAD8FCI9</accession>
<feature type="transmembrane region" description="Helical" evidence="1">
    <location>
        <begin position="105"/>
        <end position="130"/>
    </location>
</feature>
<evidence type="ECO:0000256" key="2">
    <source>
        <dbReference type="SAM" id="SignalP"/>
    </source>
</evidence>
<feature type="chain" id="PRO_5042293785" description="G-protein coupled receptors family 2 profile 1 domain-containing protein" evidence="2">
    <location>
        <begin position="24"/>
        <end position="168"/>
    </location>
</feature>
<dbReference type="EMBL" id="JASAOG010000042">
    <property type="protein sequence ID" value="KAK0059375.1"/>
    <property type="molecule type" value="Genomic_DNA"/>
</dbReference>
<comment type="caution">
    <text evidence="3">The sequence shown here is derived from an EMBL/GenBank/DDBJ whole genome shotgun (WGS) entry which is preliminary data.</text>
</comment>
<gene>
    <name evidence="3" type="ORF">Bpfe_011144</name>
</gene>
<evidence type="ECO:0000313" key="4">
    <source>
        <dbReference type="Proteomes" id="UP001233172"/>
    </source>
</evidence>
<keyword evidence="1" id="KW-0472">Membrane</keyword>
<keyword evidence="1" id="KW-1133">Transmembrane helix</keyword>
<evidence type="ECO:0000256" key="1">
    <source>
        <dbReference type="SAM" id="Phobius"/>
    </source>
</evidence>
<keyword evidence="4" id="KW-1185">Reference proteome</keyword>
<feature type="signal peptide" evidence="2">
    <location>
        <begin position="1"/>
        <end position="23"/>
    </location>
</feature>
<sequence length="168" mass="19694">MISFNVLPFMVGIHVMLTYPAHTLECKTFCYSGEYCTVTHCHRCTDGYYMDTRVHRNTFCKPWTQKEGPCWKKVEEGTTETDIKWSCNGSYHNESFIMDNNNLEASFTIVFVIFNGVLCTSIILIQAVMLRIWTMIKPNPNCTCNDPYMYIKFTEEFFLRNGFHPIHH</sequence>
<name>A0AAD8FCI9_BIOPF</name>
<dbReference type="AlphaFoldDB" id="A0AAD8FCI9"/>
<dbReference type="Proteomes" id="UP001233172">
    <property type="component" value="Unassembled WGS sequence"/>
</dbReference>
<evidence type="ECO:0000313" key="3">
    <source>
        <dbReference type="EMBL" id="KAK0059375.1"/>
    </source>
</evidence>
<protein>
    <recommendedName>
        <fullName evidence="5">G-protein coupled receptors family 2 profile 1 domain-containing protein</fullName>
    </recommendedName>
</protein>
<reference evidence="3" key="1">
    <citation type="journal article" date="2023" name="PLoS Negl. Trop. Dis.">
        <title>A genome sequence for Biomphalaria pfeifferi, the major vector snail for the human-infecting parasite Schistosoma mansoni.</title>
        <authorList>
            <person name="Bu L."/>
            <person name="Lu L."/>
            <person name="Laidemitt M.R."/>
            <person name="Zhang S.M."/>
            <person name="Mutuku M."/>
            <person name="Mkoji G."/>
            <person name="Steinauer M."/>
            <person name="Loker E.S."/>
        </authorList>
    </citation>
    <scope>NUCLEOTIDE SEQUENCE</scope>
    <source>
        <strain evidence="3">KasaAsao</strain>
    </source>
</reference>
<keyword evidence="2" id="KW-0732">Signal</keyword>
<proteinExistence type="predicted"/>
<reference evidence="3" key="2">
    <citation type="submission" date="2023-04" db="EMBL/GenBank/DDBJ databases">
        <authorList>
            <person name="Bu L."/>
            <person name="Lu L."/>
            <person name="Laidemitt M.R."/>
            <person name="Zhang S.M."/>
            <person name="Mutuku M."/>
            <person name="Mkoji G."/>
            <person name="Steinauer M."/>
            <person name="Loker E.S."/>
        </authorList>
    </citation>
    <scope>NUCLEOTIDE SEQUENCE</scope>
    <source>
        <strain evidence="3">KasaAsao</strain>
        <tissue evidence="3">Whole Snail</tissue>
    </source>
</reference>
<keyword evidence="1" id="KW-0812">Transmembrane</keyword>
<organism evidence="3 4">
    <name type="scientific">Biomphalaria pfeifferi</name>
    <name type="common">Bloodfluke planorb</name>
    <name type="synonym">Freshwater snail</name>
    <dbReference type="NCBI Taxonomy" id="112525"/>
    <lineage>
        <taxon>Eukaryota</taxon>
        <taxon>Metazoa</taxon>
        <taxon>Spiralia</taxon>
        <taxon>Lophotrochozoa</taxon>
        <taxon>Mollusca</taxon>
        <taxon>Gastropoda</taxon>
        <taxon>Heterobranchia</taxon>
        <taxon>Euthyneura</taxon>
        <taxon>Panpulmonata</taxon>
        <taxon>Hygrophila</taxon>
        <taxon>Lymnaeoidea</taxon>
        <taxon>Planorbidae</taxon>
        <taxon>Biomphalaria</taxon>
    </lineage>
</organism>